<dbReference type="Gene3D" id="3.40.50.720">
    <property type="entry name" value="NAD(P)-binding Rossmann-like Domain"/>
    <property type="match status" value="1"/>
</dbReference>
<keyword evidence="9" id="KW-1185">Reference proteome</keyword>
<dbReference type="SUPFAM" id="SSF51735">
    <property type="entry name" value="NAD(P)-binding Rossmann-fold domains"/>
    <property type="match status" value="1"/>
</dbReference>
<dbReference type="PROSITE" id="PS00059">
    <property type="entry name" value="ADH_ZINC"/>
    <property type="match status" value="1"/>
</dbReference>
<proteinExistence type="inferred from homology"/>
<evidence type="ECO:0000313" key="9">
    <source>
        <dbReference type="Proteomes" id="UP000054466"/>
    </source>
</evidence>
<dbReference type="InterPro" id="IPR036291">
    <property type="entry name" value="NAD(P)-bd_dom_sf"/>
</dbReference>
<evidence type="ECO:0000256" key="1">
    <source>
        <dbReference type="ARBA" id="ARBA00001947"/>
    </source>
</evidence>
<dbReference type="Pfam" id="PF08240">
    <property type="entry name" value="ADH_N"/>
    <property type="match status" value="1"/>
</dbReference>
<dbReference type="InterPro" id="IPR020843">
    <property type="entry name" value="ER"/>
</dbReference>
<dbReference type="GO" id="GO:0004022">
    <property type="term" value="F:alcohol dehydrogenase (NAD+) activity"/>
    <property type="evidence" value="ECO:0007669"/>
    <property type="project" value="TreeGrafter"/>
</dbReference>
<keyword evidence="3 6" id="KW-0479">Metal-binding</keyword>
<reference evidence="8 9" key="1">
    <citation type="submission" date="2015-01" db="EMBL/GenBank/DDBJ databases">
        <title>The Genome Sequence of Cladophialophora immunda CBS83496.</title>
        <authorList>
            <consortium name="The Broad Institute Genomics Platform"/>
            <person name="Cuomo C."/>
            <person name="de Hoog S."/>
            <person name="Gorbushina A."/>
            <person name="Stielow B."/>
            <person name="Teixiera M."/>
            <person name="Abouelleil A."/>
            <person name="Chapman S.B."/>
            <person name="Priest M."/>
            <person name="Young S.K."/>
            <person name="Wortman J."/>
            <person name="Nusbaum C."/>
            <person name="Birren B."/>
        </authorList>
    </citation>
    <scope>NUCLEOTIDE SEQUENCE [LARGE SCALE GENOMIC DNA]</scope>
    <source>
        <strain evidence="8 9">CBS 83496</strain>
    </source>
</reference>
<dbReference type="OrthoDB" id="256333at2759"/>
<evidence type="ECO:0000256" key="3">
    <source>
        <dbReference type="ARBA" id="ARBA00022723"/>
    </source>
</evidence>
<dbReference type="RefSeq" id="XP_016249640.1">
    <property type="nucleotide sequence ID" value="XM_016392121.1"/>
</dbReference>
<dbReference type="Pfam" id="PF00107">
    <property type="entry name" value="ADH_zinc_N"/>
    <property type="match status" value="1"/>
</dbReference>
<dbReference type="GeneID" id="27344433"/>
<comment type="cofactor">
    <cofactor evidence="1 6">
        <name>Zn(2+)</name>
        <dbReference type="ChEBI" id="CHEBI:29105"/>
    </cofactor>
</comment>
<dbReference type="GO" id="GO:0005737">
    <property type="term" value="C:cytoplasm"/>
    <property type="evidence" value="ECO:0007669"/>
    <property type="project" value="TreeGrafter"/>
</dbReference>
<dbReference type="InterPro" id="IPR013149">
    <property type="entry name" value="ADH-like_C"/>
</dbReference>
<dbReference type="InterPro" id="IPR002328">
    <property type="entry name" value="ADH_Zn_CS"/>
</dbReference>
<dbReference type="EMBL" id="KN847042">
    <property type="protein sequence ID" value="KIW29424.1"/>
    <property type="molecule type" value="Genomic_DNA"/>
</dbReference>
<dbReference type="SMART" id="SM00829">
    <property type="entry name" value="PKS_ER"/>
    <property type="match status" value="1"/>
</dbReference>
<evidence type="ECO:0000256" key="2">
    <source>
        <dbReference type="ARBA" id="ARBA00008072"/>
    </source>
</evidence>
<name>A0A0D2D0W2_9EURO</name>
<dbReference type="PANTHER" id="PTHR42940:SF8">
    <property type="entry name" value="VACUOLAR PROTEIN SORTING-ASSOCIATED PROTEIN 11"/>
    <property type="match status" value="1"/>
</dbReference>
<evidence type="ECO:0000313" key="8">
    <source>
        <dbReference type="EMBL" id="KIW29424.1"/>
    </source>
</evidence>
<dbReference type="HOGENOM" id="CLU_026673_11_2_1"/>
<accession>A0A0D2D0W2</accession>
<keyword evidence="5" id="KW-0560">Oxidoreductase</keyword>
<gene>
    <name evidence="8" type="ORF">PV07_05239</name>
</gene>
<dbReference type="VEuPathDB" id="FungiDB:PV07_05239"/>
<feature type="domain" description="Enoyl reductase (ER)" evidence="7">
    <location>
        <begin position="15"/>
        <end position="351"/>
    </location>
</feature>
<dbReference type="PANTHER" id="PTHR42940">
    <property type="entry name" value="ALCOHOL DEHYDROGENASE 1-RELATED"/>
    <property type="match status" value="1"/>
</dbReference>
<keyword evidence="4 6" id="KW-0862">Zinc</keyword>
<organism evidence="8 9">
    <name type="scientific">Cladophialophora immunda</name>
    <dbReference type="NCBI Taxonomy" id="569365"/>
    <lineage>
        <taxon>Eukaryota</taxon>
        <taxon>Fungi</taxon>
        <taxon>Dikarya</taxon>
        <taxon>Ascomycota</taxon>
        <taxon>Pezizomycotina</taxon>
        <taxon>Eurotiomycetes</taxon>
        <taxon>Chaetothyriomycetidae</taxon>
        <taxon>Chaetothyriales</taxon>
        <taxon>Herpotrichiellaceae</taxon>
        <taxon>Cladophialophora</taxon>
    </lineage>
</organism>
<evidence type="ECO:0000256" key="6">
    <source>
        <dbReference type="RuleBase" id="RU361277"/>
    </source>
</evidence>
<protein>
    <recommendedName>
        <fullName evidence="7">Enoyl reductase (ER) domain-containing protein</fullName>
    </recommendedName>
</protein>
<evidence type="ECO:0000256" key="5">
    <source>
        <dbReference type="ARBA" id="ARBA00023002"/>
    </source>
</evidence>
<dbReference type="CDD" id="cd08254">
    <property type="entry name" value="hydroxyacyl_CoA_DH"/>
    <property type="match status" value="1"/>
</dbReference>
<dbReference type="InterPro" id="IPR013154">
    <property type="entry name" value="ADH-like_N"/>
</dbReference>
<dbReference type="STRING" id="569365.A0A0D2D0W2"/>
<dbReference type="InterPro" id="IPR011032">
    <property type="entry name" value="GroES-like_sf"/>
</dbReference>
<dbReference type="Proteomes" id="UP000054466">
    <property type="component" value="Unassembled WGS sequence"/>
</dbReference>
<dbReference type="AlphaFoldDB" id="A0A0D2D0W2"/>
<sequence length="354" mass="37492">MATVTLPKTMAAWQKHLPSKELLRLEVLVPTPNEAEILVKIEAAGVCHSDYALKQMEALPPEFLGWKPNFTMGHEGCGQIVACGAAVKSFKPGDKVAIMCVPGCGGSTCPECSRGVPQICHQGPHYGGGHDGFFADYAVVPERAAVPLPPGVSFEAGAVATDACMTAHHAVVDRVRVKRGDTVLIVGLGGLGFNALQIALSKGARVIVTDQRQVVLDEAEKVGVQNHDIIPADTPNPSEWIRDKGVIIDSAIDFCGTKQTFETAVASVRKAGTVVVVGLLGPELSLVTGTIVRKQLNILGSYGGTIENIKDCLNLIQRGVLVPQVTKGKMEDFPAILDDLHNGKIVGRMVMLPG</sequence>
<dbReference type="GO" id="GO:0008270">
    <property type="term" value="F:zinc ion binding"/>
    <property type="evidence" value="ECO:0007669"/>
    <property type="project" value="InterPro"/>
</dbReference>
<evidence type="ECO:0000256" key="4">
    <source>
        <dbReference type="ARBA" id="ARBA00022833"/>
    </source>
</evidence>
<dbReference type="SUPFAM" id="SSF50129">
    <property type="entry name" value="GroES-like"/>
    <property type="match status" value="1"/>
</dbReference>
<evidence type="ECO:0000259" key="7">
    <source>
        <dbReference type="SMART" id="SM00829"/>
    </source>
</evidence>
<dbReference type="Gene3D" id="3.90.180.10">
    <property type="entry name" value="Medium-chain alcohol dehydrogenases, catalytic domain"/>
    <property type="match status" value="1"/>
</dbReference>
<comment type="similarity">
    <text evidence="2 6">Belongs to the zinc-containing alcohol dehydrogenase family.</text>
</comment>